<protein>
    <submittedName>
        <fullName evidence="1">Uncharacterized protein</fullName>
    </submittedName>
</protein>
<proteinExistence type="predicted"/>
<reference evidence="1 2" key="1">
    <citation type="submission" date="2012-11" db="EMBL/GenBank/DDBJ databases">
        <title>Whole genome sequence of Gluconacetobacter xylinus NBRC 13693.</title>
        <authorList>
            <person name="Azuma Y."/>
            <person name="Higashiura N."/>
            <person name="Hirakawa H."/>
            <person name="Matsushita K."/>
        </authorList>
    </citation>
    <scope>NUCLEOTIDE SEQUENCE [LARGE SCALE GENOMIC DNA]</scope>
    <source>
        <strain evidence="1 2">NBRC 13693</strain>
    </source>
</reference>
<accession>A0A0D6QAA6</accession>
<gene>
    <name evidence="1" type="ORF">Gxy13693_032_001</name>
</gene>
<evidence type="ECO:0000313" key="2">
    <source>
        <dbReference type="Proteomes" id="UP000032683"/>
    </source>
</evidence>
<sequence length="184" mass="20759">MGYVSLACFFMPSVDVGHGKSYAMPKDGNSATKMASILVREEMVCMQADFLDAHKRHWSDAEHLFQAQRWANADHLYGMAAECGLKLLMIALGMAYDEMQNRPTKHEDRVHANKAWLRYESYRSGNVSAIGLALSAQNPFADWDVSDRYAAQRNFNRSYVLPHRQGAQAVCDLLKEARREGILG</sequence>
<dbReference type="RefSeq" id="WP_242405398.1">
    <property type="nucleotide sequence ID" value="NZ_BANJ01000032.1"/>
</dbReference>
<name>A0A0D6QAA6_KOMXY</name>
<organism evidence="1 2">
    <name type="scientific">Komagataeibacter xylinus NBRC 13693</name>
    <dbReference type="NCBI Taxonomy" id="1234668"/>
    <lineage>
        <taxon>Bacteria</taxon>
        <taxon>Pseudomonadati</taxon>
        <taxon>Pseudomonadota</taxon>
        <taxon>Alphaproteobacteria</taxon>
        <taxon>Acetobacterales</taxon>
        <taxon>Acetobacteraceae</taxon>
        <taxon>Komagataeibacter</taxon>
    </lineage>
</organism>
<dbReference type="EMBL" id="BANJ01000032">
    <property type="protein sequence ID" value="GAN99741.1"/>
    <property type="molecule type" value="Genomic_DNA"/>
</dbReference>
<dbReference type="AlphaFoldDB" id="A0A0D6QAA6"/>
<comment type="caution">
    <text evidence="1">The sequence shown here is derived from an EMBL/GenBank/DDBJ whole genome shotgun (WGS) entry which is preliminary data.</text>
</comment>
<dbReference type="Proteomes" id="UP000032683">
    <property type="component" value="Unassembled WGS sequence"/>
</dbReference>
<evidence type="ECO:0000313" key="1">
    <source>
        <dbReference type="EMBL" id="GAN99741.1"/>
    </source>
</evidence>